<accession>A0A8H7B070</accession>
<protein>
    <submittedName>
        <fullName evidence="1">Uncharacterized protein</fullName>
    </submittedName>
</protein>
<evidence type="ECO:0000313" key="1">
    <source>
        <dbReference type="EMBL" id="KAF7672489.1"/>
    </source>
</evidence>
<dbReference type="RefSeq" id="XP_038782842.1">
    <property type="nucleotide sequence ID" value="XM_038934567.1"/>
</dbReference>
<comment type="caution">
    <text evidence="1">The sequence shown here is derived from an EMBL/GenBank/DDBJ whole genome shotgun (WGS) entry which is preliminary data.</text>
</comment>
<proteinExistence type="predicted"/>
<dbReference type="AlphaFoldDB" id="A0A8H7B070"/>
<organism evidence="1 2">
    <name type="scientific">Alternaria burnsii</name>
    <dbReference type="NCBI Taxonomy" id="1187904"/>
    <lineage>
        <taxon>Eukaryota</taxon>
        <taxon>Fungi</taxon>
        <taxon>Dikarya</taxon>
        <taxon>Ascomycota</taxon>
        <taxon>Pezizomycotina</taxon>
        <taxon>Dothideomycetes</taxon>
        <taxon>Pleosporomycetidae</taxon>
        <taxon>Pleosporales</taxon>
        <taxon>Pleosporineae</taxon>
        <taxon>Pleosporaceae</taxon>
        <taxon>Alternaria</taxon>
        <taxon>Alternaria sect. Alternaria</taxon>
    </lineage>
</organism>
<reference evidence="1" key="2">
    <citation type="submission" date="2020-08" db="EMBL/GenBank/DDBJ databases">
        <title>Draft Genome Sequence of Cumin Blight Pathogen Alternaria burnsii.</title>
        <authorList>
            <person name="Feng Z."/>
        </authorList>
    </citation>
    <scope>NUCLEOTIDE SEQUENCE</scope>
    <source>
        <strain evidence="1">CBS107.38</strain>
    </source>
</reference>
<dbReference type="EMBL" id="JAAABM010000016">
    <property type="protein sequence ID" value="KAF7672489.1"/>
    <property type="molecule type" value="Genomic_DNA"/>
</dbReference>
<sequence length="61" mass="6549">MISVAGNGKNILSAQYGSTNVHEGQEINFDTTYAGSVSTKGFCGTDCCEKTGWEWHVCSEV</sequence>
<gene>
    <name evidence="1" type="ORF">GT037_009520</name>
</gene>
<dbReference type="Proteomes" id="UP000596902">
    <property type="component" value="Unassembled WGS sequence"/>
</dbReference>
<keyword evidence="2" id="KW-1185">Reference proteome</keyword>
<name>A0A8H7B070_9PLEO</name>
<reference evidence="1" key="1">
    <citation type="submission" date="2020-01" db="EMBL/GenBank/DDBJ databases">
        <authorList>
            <person name="Feng Z.H.Z."/>
        </authorList>
    </citation>
    <scope>NUCLEOTIDE SEQUENCE</scope>
    <source>
        <strain evidence="1">CBS107.38</strain>
    </source>
</reference>
<evidence type="ECO:0000313" key="2">
    <source>
        <dbReference type="Proteomes" id="UP000596902"/>
    </source>
</evidence>
<dbReference type="GeneID" id="62207745"/>